<evidence type="ECO:0000313" key="11">
    <source>
        <dbReference type="Proteomes" id="UP000327157"/>
    </source>
</evidence>
<dbReference type="InterPro" id="IPR033250">
    <property type="entry name" value="CEP"/>
</dbReference>
<reference evidence="10 11" key="3">
    <citation type="submission" date="2019-11" db="EMBL/GenBank/DDBJ databases">
        <title>A de novo genome assembly of a pear dwarfing rootstock.</title>
        <authorList>
            <person name="Wang F."/>
            <person name="Wang J."/>
            <person name="Li S."/>
            <person name="Zhang Y."/>
            <person name="Fang M."/>
            <person name="Ma L."/>
            <person name="Zhao Y."/>
            <person name="Jiang S."/>
        </authorList>
    </citation>
    <scope>NUCLEOTIDE SEQUENCE [LARGE SCALE GENOMIC DNA]</scope>
    <source>
        <strain evidence="10">S2</strain>
        <tissue evidence="10">Leaf</tissue>
    </source>
</reference>
<feature type="compositionally biased region" description="Basic and acidic residues" evidence="8">
    <location>
        <begin position="158"/>
        <end position="168"/>
    </location>
</feature>
<feature type="compositionally biased region" description="Basic residues" evidence="8">
    <location>
        <begin position="188"/>
        <end position="199"/>
    </location>
</feature>
<evidence type="ECO:0000256" key="4">
    <source>
        <dbReference type="ARBA" id="ARBA00022525"/>
    </source>
</evidence>
<comment type="caution">
    <text evidence="10">The sequence shown here is derived from an EMBL/GenBank/DDBJ whole genome shotgun (WGS) entry which is preliminary data.</text>
</comment>
<evidence type="ECO:0000256" key="6">
    <source>
        <dbReference type="ARBA" id="ARBA00022729"/>
    </source>
</evidence>
<organism evidence="10 11">
    <name type="scientific">Pyrus ussuriensis x Pyrus communis</name>
    <dbReference type="NCBI Taxonomy" id="2448454"/>
    <lineage>
        <taxon>Eukaryota</taxon>
        <taxon>Viridiplantae</taxon>
        <taxon>Streptophyta</taxon>
        <taxon>Embryophyta</taxon>
        <taxon>Tracheophyta</taxon>
        <taxon>Spermatophyta</taxon>
        <taxon>Magnoliopsida</taxon>
        <taxon>eudicotyledons</taxon>
        <taxon>Gunneridae</taxon>
        <taxon>Pentapetalae</taxon>
        <taxon>rosids</taxon>
        <taxon>fabids</taxon>
        <taxon>Rosales</taxon>
        <taxon>Rosaceae</taxon>
        <taxon>Amygdaloideae</taxon>
        <taxon>Maleae</taxon>
        <taxon>Pyrus</taxon>
    </lineage>
</organism>
<evidence type="ECO:0000256" key="2">
    <source>
        <dbReference type="ARBA" id="ARBA00008963"/>
    </source>
</evidence>
<dbReference type="GO" id="GO:0048046">
    <property type="term" value="C:apoplast"/>
    <property type="evidence" value="ECO:0007669"/>
    <property type="project" value="UniProtKB-SubCell"/>
</dbReference>
<dbReference type="GO" id="GO:1901371">
    <property type="term" value="P:regulation of leaf morphogenesis"/>
    <property type="evidence" value="ECO:0007669"/>
    <property type="project" value="TreeGrafter"/>
</dbReference>
<protein>
    <submittedName>
        <fullName evidence="10">Uncharacterized protein</fullName>
    </submittedName>
</protein>
<dbReference type="GO" id="GO:1902025">
    <property type="term" value="P:nitrate import"/>
    <property type="evidence" value="ECO:0007669"/>
    <property type="project" value="TreeGrafter"/>
</dbReference>
<keyword evidence="11" id="KW-1185">Reference proteome</keyword>
<evidence type="ECO:0000256" key="7">
    <source>
        <dbReference type="ARBA" id="ARBA00023278"/>
    </source>
</evidence>
<comment type="subcellular location">
    <subcellularLocation>
        <location evidence="1">Secreted</location>
        <location evidence="1">Extracellular space</location>
        <location evidence="1">Apoplast</location>
    </subcellularLocation>
</comment>
<evidence type="ECO:0000256" key="3">
    <source>
        <dbReference type="ARBA" id="ARBA00022523"/>
    </source>
</evidence>
<dbReference type="GO" id="GO:0048364">
    <property type="term" value="P:root development"/>
    <property type="evidence" value="ECO:0007669"/>
    <property type="project" value="InterPro"/>
</dbReference>
<feature type="compositionally biased region" description="Basic and acidic residues" evidence="8">
    <location>
        <begin position="106"/>
        <end position="115"/>
    </location>
</feature>
<dbReference type="GO" id="GO:2000280">
    <property type="term" value="P:regulation of root development"/>
    <property type="evidence" value="ECO:0007669"/>
    <property type="project" value="TreeGrafter"/>
</dbReference>
<gene>
    <name evidence="10" type="ORF">D8674_020055</name>
</gene>
<evidence type="ECO:0000256" key="9">
    <source>
        <dbReference type="SAM" id="SignalP"/>
    </source>
</evidence>
<sequence length="294" mass="31823">MEAKCAILLALISCIGIVCIEGRPLLPKNNYSINKIEANHKRELGEQVSQPAPPHHIASPMTPHSTAHNFGDISGTHAAYKDDFRPTTPGSSPGVGHEFTNSGEYMESKAEHDVTAGKPTAPGHSPGVGHVLQQTNVDGQGDVTRVAKNYEANNGGKRSREEEHESKSGSDNMDGASGDDQDAADNHHPRKKKRYHRHTPQQIQELEAYDYKTPIVTAIAIVALIVALPTSPRNSVTASSFTWGQHNLVSNSGQRRRGGISWSHVGRARAQHILSRPKDQLALGASLCARLELL</sequence>
<proteinExistence type="inferred from homology"/>
<dbReference type="PANTHER" id="PTHR33348:SF3">
    <property type="entry name" value="PRECURSOR OF CEP1"/>
    <property type="match status" value="1"/>
</dbReference>
<dbReference type="EMBL" id="SMOL01000157">
    <property type="protein sequence ID" value="KAB2626437.1"/>
    <property type="molecule type" value="Genomic_DNA"/>
</dbReference>
<keyword evidence="3" id="KW-0052">Apoplast</keyword>
<evidence type="ECO:0000256" key="5">
    <source>
        <dbReference type="ARBA" id="ARBA00022702"/>
    </source>
</evidence>
<comment type="similarity">
    <text evidence="2">Belongs to the C-terminally encoded plant signaling peptide (CEP) family.</text>
</comment>
<keyword evidence="4" id="KW-0964">Secreted</keyword>
<dbReference type="GO" id="GO:0006995">
    <property type="term" value="P:cellular response to nitrogen starvation"/>
    <property type="evidence" value="ECO:0007669"/>
    <property type="project" value="UniProtKB-ARBA"/>
</dbReference>
<feature type="signal peptide" evidence="9">
    <location>
        <begin position="1"/>
        <end position="22"/>
    </location>
</feature>
<dbReference type="AlphaFoldDB" id="A0A5N5HHV1"/>
<feature type="region of interest" description="Disordered" evidence="8">
    <location>
        <begin position="79"/>
        <end position="201"/>
    </location>
</feature>
<dbReference type="OrthoDB" id="1180806at2759"/>
<reference evidence="11" key="2">
    <citation type="submission" date="2019-10" db="EMBL/GenBank/DDBJ databases">
        <title>A de novo genome assembly of a pear dwarfing rootstock.</title>
        <authorList>
            <person name="Wang F."/>
            <person name="Wang J."/>
            <person name="Li S."/>
            <person name="Zhang Y."/>
            <person name="Fang M."/>
            <person name="Ma L."/>
            <person name="Zhao Y."/>
            <person name="Jiang S."/>
        </authorList>
    </citation>
    <scope>NUCLEOTIDE SEQUENCE [LARGE SCALE GENOMIC DNA]</scope>
</reference>
<name>A0A5N5HHV1_9ROSA</name>
<dbReference type="Proteomes" id="UP000327157">
    <property type="component" value="Chromosome 2"/>
</dbReference>
<dbReference type="PANTHER" id="PTHR33348">
    <property type="entry name" value="PRECURSOR OF CEP5"/>
    <property type="match status" value="1"/>
</dbReference>
<reference evidence="10 11" key="1">
    <citation type="submission" date="2019-09" db="EMBL/GenBank/DDBJ databases">
        <authorList>
            <person name="Ou C."/>
        </authorList>
    </citation>
    <scope>NUCLEOTIDE SEQUENCE [LARGE SCALE GENOMIC DNA]</scope>
    <source>
        <strain evidence="10">S2</strain>
        <tissue evidence="10">Leaf</tissue>
    </source>
</reference>
<accession>A0A5N5HHV1</accession>
<feature type="chain" id="PRO_5024451740" evidence="9">
    <location>
        <begin position="23"/>
        <end position="294"/>
    </location>
</feature>
<evidence type="ECO:0000256" key="8">
    <source>
        <dbReference type="SAM" id="MobiDB-lite"/>
    </source>
</evidence>
<evidence type="ECO:0000256" key="1">
    <source>
        <dbReference type="ARBA" id="ARBA00004271"/>
    </source>
</evidence>
<keyword evidence="6 9" id="KW-0732">Signal</keyword>
<keyword evidence="7" id="KW-0379">Hydroxylation</keyword>
<evidence type="ECO:0000313" key="10">
    <source>
        <dbReference type="EMBL" id="KAB2626437.1"/>
    </source>
</evidence>
<dbReference type="GO" id="GO:0005179">
    <property type="term" value="F:hormone activity"/>
    <property type="evidence" value="ECO:0007669"/>
    <property type="project" value="UniProtKB-KW"/>
</dbReference>
<keyword evidence="5" id="KW-0372">Hormone</keyword>